<feature type="domain" description="B30.2/SPRY" evidence="9">
    <location>
        <begin position="340"/>
        <end position="590"/>
    </location>
</feature>
<dbReference type="Gene3D" id="1.20.1280.290">
    <property type="match status" value="1"/>
</dbReference>
<dbReference type="InterPro" id="IPR013320">
    <property type="entry name" value="ConA-like_dom_sf"/>
</dbReference>
<protein>
    <submittedName>
        <fullName evidence="10">Mannose-P-dolichol utilization defect 1 protein</fullName>
    </submittedName>
</protein>
<dbReference type="OrthoDB" id="271506at2759"/>
<evidence type="ECO:0000256" key="1">
    <source>
        <dbReference type="ARBA" id="ARBA00004141"/>
    </source>
</evidence>
<keyword evidence="2" id="KW-0813">Transport</keyword>
<evidence type="ECO:0000256" key="5">
    <source>
        <dbReference type="ARBA" id="ARBA00022989"/>
    </source>
</evidence>
<dbReference type="PANTHER" id="PTHR12226">
    <property type="entry name" value="MANNOSE-P-DOLICHOL UTILIZATION DEFECT 1 LEC35 -RELATED"/>
    <property type="match status" value="1"/>
</dbReference>
<dbReference type="InterPro" id="IPR006574">
    <property type="entry name" value="PRY"/>
</dbReference>
<dbReference type="Proteomes" id="UP000727407">
    <property type="component" value="Unassembled WGS sequence"/>
</dbReference>
<dbReference type="InterPro" id="IPR003879">
    <property type="entry name" value="Butyrophylin_SPRY"/>
</dbReference>
<dbReference type="PANTHER" id="PTHR12226:SF2">
    <property type="entry name" value="MANNOSE-P-DOLICHOL UTILIZATION DEFECT 1 PROTEIN"/>
    <property type="match status" value="1"/>
</dbReference>
<comment type="caution">
    <text evidence="10">The sequence shown here is derived from an EMBL/GenBank/DDBJ whole genome shotgun (WGS) entry which is preliminary data.</text>
</comment>
<evidence type="ECO:0000256" key="3">
    <source>
        <dbReference type="ARBA" id="ARBA00022692"/>
    </source>
</evidence>
<proteinExistence type="inferred from homology"/>
<feature type="transmembrane region" description="Helical" evidence="8">
    <location>
        <begin position="603"/>
        <end position="621"/>
    </location>
</feature>
<evidence type="ECO:0000256" key="8">
    <source>
        <dbReference type="SAM" id="Phobius"/>
    </source>
</evidence>
<dbReference type="PRINTS" id="PR01407">
    <property type="entry name" value="BUTYPHLNCDUF"/>
</dbReference>
<dbReference type="Gene3D" id="2.60.120.920">
    <property type="match status" value="2"/>
</dbReference>
<dbReference type="GO" id="GO:0016020">
    <property type="term" value="C:membrane"/>
    <property type="evidence" value="ECO:0007669"/>
    <property type="project" value="UniProtKB-SubCell"/>
</dbReference>
<dbReference type="AlphaFoldDB" id="A0A8J4WXW7"/>
<evidence type="ECO:0000256" key="4">
    <source>
        <dbReference type="ARBA" id="ARBA00022737"/>
    </source>
</evidence>
<evidence type="ECO:0000256" key="2">
    <source>
        <dbReference type="ARBA" id="ARBA00022448"/>
    </source>
</evidence>
<dbReference type="Pfam" id="PF04193">
    <property type="entry name" value="PQ-loop"/>
    <property type="match status" value="2"/>
</dbReference>
<dbReference type="PROSITE" id="PS50188">
    <property type="entry name" value="B302_SPRY"/>
    <property type="match status" value="1"/>
</dbReference>
<dbReference type="SUPFAM" id="SSF49899">
    <property type="entry name" value="Concanavalin A-like lectins/glucanases"/>
    <property type="match status" value="2"/>
</dbReference>
<dbReference type="InterPro" id="IPR043136">
    <property type="entry name" value="B30.2/SPRY_sf"/>
</dbReference>
<dbReference type="EMBL" id="QNUK01000344">
    <property type="protein sequence ID" value="KAF5895036.1"/>
    <property type="molecule type" value="Genomic_DNA"/>
</dbReference>
<feature type="transmembrane region" description="Helical" evidence="8">
    <location>
        <begin position="519"/>
        <end position="538"/>
    </location>
</feature>
<organism evidence="10 11">
    <name type="scientific">Clarias magur</name>
    <name type="common">Asian catfish</name>
    <name type="synonym">Macropteronotus magur</name>
    <dbReference type="NCBI Taxonomy" id="1594786"/>
    <lineage>
        <taxon>Eukaryota</taxon>
        <taxon>Metazoa</taxon>
        <taxon>Chordata</taxon>
        <taxon>Craniata</taxon>
        <taxon>Vertebrata</taxon>
        <taxon>Euteleostomi</taxon>
        <taxon>Actinopterygii</taxon>
        <taxon>Neopterygii</taxon>
        <taxon>Teleostei</taxon>
        <taxon>Ostariophysi</taxon>
        <taxon>Siluriformes</taxon>
        <taxon>Clariidae</taxon>
        <taxon>Clarias</taxon>
    </lineage>
</organism>
<reference evidence="10" key="1">
    <citation type="submission" date="2020-07" db="EMBL/GenBank/DDBJ databases">
        <title>Clarias magur genome sequencing, assembly and annotation.</title>
        <authorList>
            <person name="Kushwaha B."/>
            <person name="Kumar R."/>
            <person name="Das P."/>
            <person name="Joshi C.G."/>
            <person name="Kumar D."/>
            <person name="Nagpure N.S."/>
            <person name="Pandey M."/>
            <person name="Agarwal S."/>
            <person name="Srivastava S."/>
            <person name="Singh M."/>
            <person name="Sahoo L."/>
            <person name="Jayasankar P."/>
            <person name="Meher P.K."/>
            <person name="Koringa P.G."/>
            <person name="Iquebal M.A."/>
            <person name="Das S.P."/>
            <person name="Bit A."/>
            <person name="Patnaik S."/>
            <person name="Patel N."/>
            <person name="Shah T.M."/>
            <person name="Hinsu A."/>
            <person name="Jena J.K."/>
        </authorList>
    </citation>
    <scope>NUCLEOTIDE SEQUENCE</scope>
    <source>
        <strain evidence="10">CIFAMagur01</strain>
        <tissue evidence="10">Testis</tissue>
    </source>
</reference>
<dbReference type="InterPro" id="IPR006603">
    <property type="entry name" value="PQ-loop_rpt"/>
</dbReference>
<feature type="transmembrane region" description="Helical" evidence="8">
    <location>
        <begin position="550"/>
        <end position="571"/>
    </location>
</feature>
<evidence type="ECO:0000256" key="7">
    <source>
        <dbReference type="ARBA" id="ARBA00038475"/>
    </source>
</evidence>
<keyword evidence="4" id="KW-0677">Repeat</keyword>
<keyword evidence="3 8" id="KW-0812">Transmembrane</keyword>
<evidence type="ECO:0000313" key="10">
    <source>
        <dbReference type="EMBL" id="KAF5895036.1"/>
    </source>
</evidence>
<evidence type="ECO:0000313" key="11">
    <source>
        <dbReference type="Proteomes" id="UP000727407"/>
    </source>
</evidence>
<dbReference type="FunFam" id="1.20.1280.290:FF:000006">
    <property type="entry name" value="mannose-P-dolichol utilization defect 1 protein"/>
    <property type="match status" value="1"/>
</dbReference>
<dbReference type="InterPro" id="IPR016817">
    <property type="entry name" value="MannP-dilichol_defect-1"/>
</dbReference>
<evidence type="ECO:0000256" key="6">
    <source>
        <dbReference type="ARBA" id="ARBA00023136"/>
    </source>
</evidence>
<evidence type="ECO:0000259" key="9">
    <source>
        <dbReference type="PROSITE" id="PS50188"/>
    </source>
</evidence>
<accession>A0A8J4WXW7</accession>
<comment type="similarity">
    <text evidence="7">Belongs to the MPDU1 (TC 2.A.43.3) family.</text>
</comment>
<dbReference type="GO" id="GO:0009312">
    <property type="term" value="P:oligosaccharide biosynthetic process"/>
    <property type="evidence" value="ECO:0007669"/>
    <property type="project" value="TreeGrafter"/>
</dbReference>
<feature type="non-terminal residue" evidence="10">
    <location>
        <position position="624"/>
    </location>
</feature>
<sequence length="624" mass="71586">MKNEDVCDISKDSERIMKWAQELQTVTEDWSLTDEDLKQILTNHSKRHKSLDEVLPFLEFVAWSLLSRDSEDDVSKLWLPAKQRTWKTRSQKYIPNSVWQWIQSSSVDVRLDPSSCYPGLHVSEDKLTVCEHHQGLVWDRPQQFDKLPFILGVNEIFTGRHYWEVKPDLMQIQSLKECFQLLTDMAKDLEEISKSNKSSMKSYKNVLEENSVPVDVESGKSLILSWAKELDRLNMSRRMTKETSMKAAVTKMRNEDVCDISQDSERIMKWAQELQTVTEDLSLKDEDLKQILTNHSKRHKRLDEVLPFLEFVAWSLLSHDSEDNVSKLWLPAKQRTWKTRSQKYIPNSVWQWIQSSSVDVRLDPSSCYPGLHVSEDKLTVCEHHQGLVWDRPQHFDKLPFILGVNEIFTGRHYWEVKAVPPSFMEPFKDILVTYLMPEKCYDEFFLNFNFLHVDCLKIIISKGLGIGIILGSVLVKLPQILKLIGAKSSEGLSFKSVLLELLAITGTMAYSIAKSFPFSAWGEALFLMFQTVAIGFLIQHYKGSTVKGLSFLVIYFVLLAVLISPITPMSVVTTMQASNMPAIIFGRLIQAATNYKNGHTGQLSAISVFLLFAGSLARIFTTVQ</sequence>
<dbReference type="SMART" id="SM00679">
    <property type="entry name" value="CTNS"/>
    <property type="match status" value="2"/>
</dbReference>
<name>A0A8J4WXW7_CLAMG</name>
<dbReference type="InterPro" id="IPR001870">
    <property type="entry name" value="B30.2/SPRY"/>
</dbReference>
<comment type="subcellular location">
    <subcellularLocation>
        <location evidence="1">Membrane</location>
        <topology evidence="1">Multi-pass membrane protein</topology>
    </subcellularLocation>
</comment>
<dbReference type="SMART" id="SM00589">
    <property type="entry name" value="PRY"/>
    <property type="match status" value="2"/>
</dbReference>
<keyword evidence="11" id="KW-1185">Reference proteome</keyword>
<keyword evidence="6 8" id="KW-0472">Membrane</keyword>
<gene>
    <name evidence="10" type="primary">mpdu1b</name>
    <name evidence="10" type="ORF">DAT39_015261</name>
</gene>
<keyword evidence="5 8" id="KW-1133">Transmembrane helix</keyword>